<dbReference type="SUPFAM" id="SSF53901">
    <property type="entry name" value="Thiolase-like"/>
    <property type="match status" value="1"/>
</dbReference>
<evidence type="ECO:0000313" key="4">
    <source>
        <dbReference type="Proteomes" id="UP000502041"/>
    </source>
</evidence>
<reference evidence="3 4" key="1">
    <citation type="submission" date="2020-04" db="EMBL/GenBank/DDBJ databases">
        <title>Complete genome of a Psychrophilic, Marine, Gas Vacuolate Bacterium Polaromonas vacuolata KCTC 22033T.</title>
        <authorList>
            <person name="Hwang K."/>
            <person name="Kim K.M."/>
        </authorList>
    </citation>
    <scope>NUCLEOTIDE SEQUENCE [LARGE SCALE GENOMIC DNA]</scope>
    <source>
        <strain evidence="3 4">KCTC 22033</strain>
    </source>
</reference>
<dbReference type="Gene3D" id="3.40.47.10">
    <property type="match status" value="1"/>
</dbReference>
<dbReference type="RefSeq" id="WP_168923029.1">
    <property type="nucleotide sequence ID" value="NZ_CP051461.1"/>
</dbReference>
<sequence>MSAFQLPPVHIVGWSHSKFGKYDAIDSETLVAEAVAAALADAGLDAEQIDSVVVGTFNGGFVNQDFPSSLAINAQPGLRFKPSLRVENACATGSAAIYTGMQSIRSGASKLVLVIGFERMNGLPTAEVGDVLLKCSYVKEETSSAGFAGVFGNIAQQYFDVYGDASDALARLSAKNHHNAMANPYAHVRRDLGFDFCNTVSEKNPLVAGPLRRTDCSMITDGASAMILCSDSALLAGSFKRAVRFRAAQQVNDFLPVSRRDILKLEGAQLAWKKALAQAGCSLDDLSLVETHDCFTIAELLEVEAMGLAGPGQAPALIREGQTERGGRLPINLSGGLKAKGHPIGATGVSQHVMAAMQLVGEAGDMQLANAQLAGVFNMGGVAVANYTSILERSR</sequence>
<keyword evidence="3" id="KW-0012">Acyltransferase</keyword>
<dbReference type="PIRSF" id="PIRSF000429">
    <property type="entry name" value="Ac-CoA_Ac_transf"/>
    <property type="match status" value="1"/>
</dbReference>
<dbReference type="NCBIfam" id="NF005704">
    <property type="entry name" value="PRK07516.1"/>
    <property type="match status" value="1"/>
</dbReference>
<dbReference type="Pfam" id="PF22691">
    <property type="entry name" value="Thiolase_C_1"/>
    <property type="match status" value="1"/>
</dbReference>
<dbReference type="InterPro" id="IPR016039">
    <property type="entry name" value="Thiolase-like"/>
</dbReference>
<dbReference type="AlphaFoldDB" id="A0A6H2HCC5"/>
<dbReference type="GO" id="GO:0003985">
    <property type="term" value="F:acetyl-CoA C-acetyltransferase activity"/>
    <property type="evidence" value="ECO:0007669"/>
    <property type="project" value="UniProtKB-EC"/>
</dbReference>
<dbReference type="PANTHER" id="PTHR42870">
    <property type="entry name" value="ACETYL-COA C-ACETYLTRANSFERASE"/>
    <property type="match status" value="1"/>
</dbReference>
<dbReference type="InterPro" id="IPR020616">
    <property type="entry name" value="Thiolase_N"/>
</dbReference>
<organism evidence="3 4">
    <name type="scientific">Polaromonas vacuolata</name>
    <dbReference type="NCBI Taxonomy" id="37448"/>
    <lineage>
        <taxon>Bacteria</taxon>
        <taxon>Pseudomonadati</taxon>
        <taxon>Pseudomonadota</taxon>
        <taxon>Betaproteobacteria</taxon>
        <taxon>Burkholderiales</taxon>
        <taxon>Comamonadaceae</taxon>
        <taxon>Polaromonas</taxon>
    </lineage>
</organism>
<dbReference type="CDD" id="cd00829">
    <property type="entry name" value="SCP-x_thiolase"/>
    <property type="match status" value="1"/>
</dbReference>
<dbReference type="Pfam" id="PF00108">
    <property type="entry name" value="Thiolase_N"/>
    <property type="match status" value="1"/>
</dbReference>
<accession>A0A6H2HCC5</accession>
<evidence type="ECO:0000313" key="3">
    <source>
        <dbReference type="EMBL" id="QJC57531.1"/>
    </source>
</evidence>
<dbReference type="InterPro" id="IPR002155">
    <property type="entry name" value="Thiolase"/>
</dbReference>
<dbReference type="Proteomes" id="UP000502041">
    <property type="component" value="Chromosome"/>
</dbReference>
<protein>
    <submittedName>
        <fullName evidence="3">Acetyl-CoA acetyltransferase</fullName>
        <ecNumber evidence="3">2.3.1.9</ecNumber>
    </submittedName>
</protein>
<name>A0A6H2HCC5_9BURK</name>
<feature type="domain" description="Thiolase N-terminal" evidence="1">
    <location>
        <begin position="9"/>
        <end position="187"/>
    </location>
</feature>
<evidence type="ECO:0000259" key="2">
    <source>
        <dbReference type="Pfam" id="PF22691"/>
    </source>
</evidence>
<feature type="domain" description="Thiolase C-terminal" evidence="2">
    <location>
        <begin position="258"/>
        <end position="393"/>
    </location>
</feature>
<dbReference type="EMBL" id="CP051461">
    <property type="protein sequence ID" value="QJC57531.1"/>
    <property type="molecule type" value="Genomic_DNA"/>
</dbReference>
<proteinExistence type="predicted"/>
<keyword evidence="3" id="KW-0808">Transferase</keyword>
<evidence type="ECO:0000259" key="1">
    <source>
        <dbReference type="Pfam" id="PF00108"/>
    </source>
</evidence>
<dbReference type="PANTHER" id="PTHR42870:SF1">
    <property type="entry name" value="NON-SPECIFIC LIPID-TRANSFER PROTEIN-LIKE 2"/>
    <property type="match status" value="1"/>
</dbReference>
<dbReference type="KEGG" id="pvac:HC248_02860"/>
<dbReference type="InterPro" id="IPR055140">
    <property type="entry name" value="Thiolase_C_2"/>
</dbReference>
<gene>
    <name evidence="3" type="ORF">HC248_02860</name>
</gene>
<dbReference type="EC" id="2.3.1.9" evidence="3"/>
<keyword evidence="4" id="KW-1185">Reference proteome</keyword>